<comment type="function">
    <text evidence="7">Has both L-asparaginase and beta-aspartyl peptidase activity. Does not have aspartylglucosaminidase activity and is inactive toward GlcNAc-L-Asn. Likewise, has no activity toward glutamine.</text>
</comment>
<dbReference type="CDD" id="cd04701">
    <property type="entry name" value="Asparaginase_2"/>
    <property type="match status" value="1"/>
</dbReference>
<evidence type="ECO:0000313" key="13">
    <source>
        <dbReference type="WBParaSite" id="ACRNAN_scaffold2285.g16179.t1"/>
    </source>
</evidence>
<evidence type="ECO:0000256" key="11">
    <source>
        <dbReference type="SAM" id="Phobius"/>
    </source>
</evidence>
<evidence type="ECO:0000256" key="8">
    <source>
        <dbReference type="ARBA" id="ARBA00061780"/>
    </source>
</evidence>
<evidence type="ECO:0000256" key="3">
    <source>
        <dbReference type="ARBA" id="ARBA00022670"/>
    </source>
</evidence>
<comment type="catalytic activity">
    <reaction evidence="6">
        <text>L-asparagine + H2O = L-aspartate + NH4(+)</text>
        <dbReference type="Rhea" id="RHEA:21016"/>
        <dbReference type="ChEBI" id="CHEBI:15377"/>
        <dbReference type="ChEBI" id="CHEBI:28938"/>
        <dbReference type="ChEBI" id="CHEBI:29991"/>
        <dbReference type="ChEBI" id="CHEBI:58048"/>
        <dbReference type="EC" id="3.5.1.1"/>
    </reaction>
</comment>
<comment type="subunit">
    <text evidence="8">Heterodimer of an alpha and beta chain produced by autocleavage.</text>
</comment>
<dbReference type="FunFam" id="3.60.20.30:FF:000001">
    <property type="entry name" value="Isoaspartyl peptidase/L-asparaginase"/>
    <property type="match status" value="1"/>
</dbReference>
<keyword evidence="3" id="KW-0645">Protease</keyword>
<sequence>MDSKDAYFKVEELLPEIKCTLQKILPQVDYANFLDELQKILGDLDSNFLGIEENLEAENEDTNESTIEFEYFPDIFDILHEYDLFTSWLSLSTQIAFHQTFPDARLILGTYFSTSDQISIFFKYPHLNDFLKNQHAERLRFFLEGYANFDKYTINQETVGNVDPKLLFFAKRLAAKYSGLKVYLDRLFPLWPEIILTNREDLTNLHFTKINLIFQINEEKEKIGMNLFASDKYGHKMEEFQTNFLKQLKTIMLHASHLAISKQIGSSIQAVKSLLQMKCFDDSFNNIALAIHGGAGSMAAIPPELLDTVKFSLFLVVVTGLETLIQTRNSLEATERAVQALEDCFLFNAGKGSVHNCDGEHEMEATIMDGSTGRVGCVAGIRSLKNPVSASRKILENCRHIYLYGDGAEEFCSELERKSPSYFNTHIRYKALEKVRQNIDQGASSNTAMLRHQQTVGAVVIDQEGRLAAATSTGGTVNKMRGRIGDSSVVGAGTFADKNVAVSTTGHGEEFLRRAIAARVACQYEFFSNPDISQICKNIVNIDMKDKLAGLIAVDKNGNIGAETNAKMFYGSYKNGVITADIIDRLKMAIFEMNYKEKLNVLVHNFSTHTAFQALLYFIGWIVLLLIYLIDSSEEAKLENLDRDFVIATVTLLAYTLLTTCASCAKKTWSIFVAYLFYFVFTILAIFALGILSFGLAVDDHWEASKSTGIFVLVLIYIVILTFYLVYTIFLCFQVLFSMWQVKQGRRLTSYKRFSFY</sequence>
<dbReference type="GO" id="GO:0008798">
    <property type="term" value="F:beta-aspartyl-peptidase activity"/>
    <property type="evidence" value="ECO:0007669"/>
    <property type="project" value="UniProtKB-EC"/>
</dbReference>
<feature type="binding site" evidence="10">
    <location>
        <begin position="483"/>
        <end position="486"/>
    </location>
    <ligand>
        <name>substrate</name>
    </ligand>
</feature>
<keyword evidence="11" id="KW-1133">Transmembrane helix</keyword>
<comment type="catalytic activity">
    <reaction evidence="1">
        <text>Cleavage of a beta-linked Asp residue from the N-terminus of a polypeptide.</text>
        <dbReference type="EC" id="3.4.19.5"/>
    </reaction>
</comment>
<dbReference type="InterPro" id="IPR000246">
    <property type="entry name" value="Peptidase_T2"/>
</dbReference>
<keyword evidence="11" id="KW-0812">Transmembrane</keyword>
<dbReference type="GO" id="GO:0033345">
    <property type="term" value="P:L-asparagine catabolic process via L-aspartate"/>
    <property type="evidence" value="ECO:0007669"/>
    <property type="project" value="TreeGrafter"/>
</dbReference>
<protein>
    <submittedName>
        <fullName evidence="13">Uncharacterized protein</fullName>
    </submittedName>
</protein>
<organism evidence="12 13">
    <name type="scientific">Acrobeloides nanus</name>
    <dbReference type="NCBI Taxonomy" id="290746"/>
    <lineage>
        <taxon>Eukaryota</taxon>
        <taxon>Metazoa</taxon>
        <taxon>Ecdysozoa</taxon>
        <taxon>Nematoda</taxon>
        <taxon>Chromadorea</taxon>
        <taxon>Rhabditida</taxon>
        <taxon>Tylenchina</taxon>
        <taxon>Cephalobomorpha</taxon>
        <taxon>Cephaloboidea</taxon>
        <taxon>Cephalobidae</taxon>
        <taxon>Acrobeloides</taxon>
    </lineage>
</organism>
<evidence type="ECO:0000256" key="7">
    <source>
        <dbReference type="ARBA" id="ARBA00054922"/>
    </source>
</evidence>
<keyword evidence="5" id="KW-0068">Autocatalytic cleavage</keyword>
<evidence type="ECO:0000256" key="5">
    <source>
        <dbReference type="ARBA" id="ARBA00022813"/>
    </source>
</evidence>
<keyword evidence="11" id="KW-0472">Membrane</keyword>
<dbReference type="AlphaFoldDB" id="A0A914DEB6"/>
<feature type="binding site" evidence="10">
    <location>
        <begin position="505"/>
        <end position="508"/>
    </location>
    <ligand>
        <name>substrate</name>
    </ligand>
</feature>
<feature type="active site" description="Nucleophile" evidence="9">
    <location>
        <position position="455"/>
    </location>
</feature>
<name>A0A914DEB6_9BILA</name>
<evidence type="ECO:0000256" key="6">
    <source>
        <dbReference type="ARBA" id="ARBA00049366"/>
    </source>
</evidence>
<dbReference type="InterPro" id="IPR029055">
    <property type="entry name" value="Ntn_hydrolases_N"/>
</dbReference>
<proteinExistence type="inferred from homology"/>
<feature type="transmembrane region" description="Helical" evidence="11">
    <location>
        <begin position="710"/>
        <end position="737"/>
    </location>
</feature>
<dbReference type="SUPFAM" id="SSF56235">
    <property type="entry name" value="N-terminal nucleophile aminohydrolases (Ntn hydrolases)"/>
    <property type="match status" value="1"/>
</dbReference>
<comment type="similarity">
    <text evidence="2">Belongs to the Ntn-hydrolase family.</text>
</comment>
<dbReference type="WBParaSite" id="ACRNAN_scaffold2285.g16179.t1">
    <property type="protein sequence ID" value="ACRNAN_scaffold2285.g16179.t1"/>
    <property type="gene ID" value="ACRNAN_scaffold2285.g16179"/>
</dbReference>
<evidence type="ECO:0000256" key="9">
    <source>
        <dbReference type="PIRSR" id="PIRSR600246-1"/>
    </source>
</evidence>
<feature type="transmembrane region" description="Helical" evidence="11">
    <location>
        <begin position="614"/>
        <end position="630"/>
    </location>
</feature>
<evidence type="ECO:0000256" key="1">
    <source>
        <dbReference type="ARBA" id="ARBA00000306"/>
    </source>
</evidence>
<reference evidence="13" key="1">
    <citation type="submission" date="2022-11" db="UniProtKB">
        <authorList>
            <consortium name="WormBaseParasite"/>
        </authorList>
    </citation>
    <scope>IDENTIFICATION</scope>
</reference>
<dbReference type="Proteomes" id="UP000887540">
    <property type="component" value="Unplaced"/>
</dbReference>
<feature type="transmembrane region" description="Helical" evidence="11">
    <location>
        <begin position="672"/>
        <end position="698"/>
    </location>
</feature>
<evidence type="ECO:0000313" key="12">
    <source>
        <dbReference type="Proteomes" id="UP000887540"/>
    </source>
</evidence>
<feature type="transmembrane region" description="Helical" evidence="11">
    <location>
        <begin position="645"/>
        <end position="665"/>
    </location>
</feature>
<dbReference type="GO" id="GO:0004067">
    <property type="term" value="F:asparaginase activity"/>
    <property type="evidence" value="ECO:0007669"/>
    <property type="project" value="UniProtKB-EC"/>
</dbReference>
<evidence type="ECO:0000256" key="10">
    <source>
        <dbReference type="PIRSR" id="PIRSR600246-2"/>
    </source>
</evidence>
<dbReference type="PANTHER" id="PTHR10188">
    <property type="entry name" value="L-ASPARAGINASE"/>
    <property type="match status" value="1"/>
</dbReference>
<dbReference type="Gene3D" id="3.60.20.30">
    <property type="entry name" value="(Glycosyl)asparaginase"/>
    <property type="match status" value="1"/>
</dbReference>
<dbReference type="GO" id="GO:0006508">
    <property type="term" value="P:proteolysis"/>
    <property type="evidence" value="ECO:0007669"/>
    <property type="project" value="UniProtKB-KW"/>
</dbReference>
<accession>A0A914DEB6</accession>
<dbReference type="Pfam" id="PF01112">
    <property type="entry name" value="Asparaginase_2"/>
    <property type="match status" value="1"/>
</dbReference>
<keyword evidence="4" id="KW-0378">Hydrolase</keyword>
<evidence type="ECO:0000256" key="4">
    <source>
        <dbReference type="ARBA" id="ARBA00022801"/>
    </source>
</evidence>
<dbReference type="GO" id="GO:0005737">
    <property type="term" value="C:cytoplasm"/>
    <property type="evidence" value="ECO:0007669"/>
    <property type="project" value="TreeGrafter"/>
</dbReference>
<keyword evidence="12" id="KW-1185">Reference proteome</keyword>
<evidence type="ECO:0000256" key="2">
    <source>
        <dbReference type="ARBA" id="ARBA00010872"/>
    </source>
</evidence>
<dbReference type="PANTHER" id="PTHR10188:SF42">
    <property type="entry name" value="SI:CH211-256M1.8"/>
    <property type="match status" value="1"/>
</dbReference>